<name>A0A1B1NNW5_9VIBR</name>
<reference evidence="1 3" key="1">
    <citation type="submission" date="2016-07" db="EMBL/GenBank/DDBJ databases">
        <title>Genome sequencing of Vibrio scophthalmi strain VS-05, an isolated from Paralichthys olivaceus.</title>
        <authorList>
            <person name="Han H.-J."/>
        </authorList>
    </citation>
    <scope>NUCLEOTIDE SEQUENCE [LARGE SCALE GENOMIC DNA]</scope>
    <source>
        <strain evidence="1 3">VS-05</strain>
    </source>
</reference>
<dbReference type="OrthoDB" id="6264785at2"/>
<dbReference type="PATRIC" id="fig|45658.6.peg.1638"/>
<evidence type="ECO:0000313" key="3">
    <source>
        <dbReference type="Proteomes" id="UP000092528"/>
    </source>
</evidence>
<dbReference type="Proteomes" id="UP000095131">
    <property type="component" value="Unassembled WGS sequence"/>
</dbReference>
<dbReference type="Pfam" id="PF12321">
    <property type="entry name" value="DUF3634"/>
    <property type="match status" value="1"/>
</dbReference>
<reference evidence="2 4" key="2">
    <citation type="submission" date="2016-08" db="EMBL/GenBank/DDBJ databases">
        <title>Genome sequencing of Vibrio scophthalmi strain FP3289, an isolated from Paralichthys olivaceus.</title>
        <authorList>
            <person name="Han H.-J."/>
        </authorList>
    </citation>
    <scope>NUCLEOTIDE SEQUENCE [LARGE SCALE GENOMIC DNA]</scope>
    <source>
        <strain evidence="2 4">FP3289</strain>
    </source>
</reference>
<evidence type="ECO:0008006" key="5">
    <source>
        <dbReference type="Google" id="ProtNLM"/>
    </source>
</evidence>
<dbReference type="GeneID" id="96873716"/>
<protein>
    <recommendedName>
        <fullName evidence="5">DUF3634 domain-containing protein</fullName>
    </recommendedName>
</protein>
<accession>A0A1B1NNW5</accession>
<evidence type="ECO:0000313" key="4">
    <source>
        <dbReference type="Proteomes" id="UP000095131"/>
    </source>
</evidence>
<dbReference type="Proteomes" id="UP000092528">
    <property type="component" value="Chromosome 1"/>
</dbReference>
<organism evidence="2 4">
    <name type="scientific">Vibrio scophthalmi</name>
    <dbReference type="NCBI Taxonomy" id="45658"/>
    <lineage>
        <taxon>Bacteria</taxon>
        <taxon>Pseudomonadati</taxon>
        <taxon>Pseudomonadota</taxon>
        <taxon>Gammaproteobacteria</taxon>
        <taxon>Vibrionales</taxon>
        <taxon>Vibrionaceae</taxon>
        <taxon>Vibrio</taxon>
    </lineage>
</organism>
<dbReference type="AlphaFoldDB" id="A0A1B1NNW5"/>
<keyword evidence="3" id="KW-1185">Reference proteome</keyword>
<dbReference type="EMBL" id="CP016414">
    <property type="protein sequence ID" value="ANU36433.1"/>
    <property type="molecule type" value="Genomic_DNA"/>
</dbReference>
<dbReference type="InterPro" id="IPR022090">
    <property type="entry name" value="DUF3634"/>
</dbReference>
<proteinExistence type="predicted"/>
<dbReference type="STRING" id="45658.VSVS12_01680"/>
<dbReference type="RefSeq" id="WP_065430368.1">
    <property type="nucleotide sequence ID" value="NZ_CP016307.1"/>
</dbReference>
<gene>
    <name evidence="2" type="ORF">VSF3289_01650</name>
    <name evidence="1" type="ORF">VSVS05_01306</name>
</gene>
<dbReference type="KEGG" id="vsc:VSVS12_01680"/>
<evidence type="ECO:0000313" key="2">
    <source>
        <dbReference type="EMBL" id="ODS11385.1"/>
    </source>
</evidence>
<evidence type="ECO:0000313" key="1">
    <source>
        <dbReference type="EMBL" id="ANU36433.1"/>
    </source>
</evidence>
<dbReference type="EMBL" id="MDCJ01000002">
    <property type="protein sequence ID" value="ODS11385.1"/>
    <property type="molecule type" value="Genomic_DNA"/>
</dbReference>
<sequence length="102" mass="11687">MVYVVIIAAVIIFWLVAFDRPVLKVTFKAGHIEQFKGHFPAKFQHNVVEIAEKQPFDGVLKVYRQRAGHKLAFSKSVPKKVQQRIRNVFPHQGFTSKGNKKA</sequence>